<evidence type="ECO:0000313" key="5">
    <source>
        <dbReference type="Proteomes" id="UP000756387"/>
    </source>
</evidence>
<comment type="similarity">
    <text evidence="2">Belongs to the dGTPase family. Type 2 subfamily.</text>
</comment>
<protein>
    <recommendedName>
        <fullName evidence="2">Deoxyguanosinetriphosphate triphosphohydrolase-like protein</fullName>
    </recommendedName>
</protein>
<dbReference type="Gene3D" id="1.10.3210.10">
    <property type="entry name" value="Hypothetical protein af1432"/>
    <property type="match status" value="1"/>
</dbReference>
<feature type="domain" description="HD" evidence="3">
    <location>
        <begin position="63"/>
        <end position="223"/>
    </location>
</feature>
<evidence type="ECO:0000259" key="3">
    <source>
        <dbReference type="PROSITE" id="PS51831"/>
    </source>
</evidence>
<keyword evidence="1 2" id="KW-0378">Hydrolase</keyword>
<sequence>MEHLYDDFARERLVPEPPKRVDAPVRMPFERDRARVVHAASTRRLAAKTQVMGPQSDDFVRNRLTHSLEVAQVARDLARALGCHPDIVETAALAHDLGHPPFGHNGERALDELSVECGGFEGNAQTLRLLTRLESKTFDGSGRSVGLNLTRATLDACTKYPWTRADATPPSGVHGDGTPRTTVKFGVYDDDAPVFAWMRPPAAGVRQCVEAQVMDLADDVAYSVHDVEDGVVAGRIDLSRLDRAGLWKSVREWYLPGASDDQLDAVLDGLESMGSWLRAPYDRSRRGLAALKNLTSDLIGRFCGSVQAATFASGEGPFVRYAGGVVVPEETALEIAVLKGIAAHYVMSADDRVDLMARQREVLADLVDVLWQRGDSALDPYFTADWRAAPDDAARRRVVIDQVASLTDASALSWHASLTGRDLASSSLASP</sequence>
<organism evidence="4 5">
    <name type="scientific">Nocardioides malaquae</name>
    <dbReference type="NCBI Taxonomy" id="2773426"/>
    <lineage>
        <taxon>Bacteria</taxon>
        <taxon>Bacillati</taxon>
        <taxon>Actinomycetota</taxon>
        <taxon>Actinomycetes</taxon>
        <taxon>Propionibacteriales</taxon>
        <taxon>Nocardioidaceae</taxon>
        <taxon>Nocardioides</taxon>
    </lineage>
</organism>
<reference evidence="4 5" key="1">
    <citation type="submission" date="2020-10" db="EMBL/GenBank/DDBJ databases">
        <title>Nocardioides sp. isolated from sludge.</title>
        <authorList>
            <person name="Zhang X."/>
        </authorList>
    </citation>
    <scope>NUCLEOTIDE SEQUENCE [LARGE SCALE GENOMIC DNA]</scope>
    <source>
        <strain evidence="4 5">Y6</strain>
    </source>
</reference>
<dbReference type="Pfam" id="PF01966">
    <property type="entry name" value="HD"/>
    <property type="match status" value="1"/>
</dbReference>
<dbReference type="PROSITE" id="PS51831">
    <property type="entry name" value="HD"/>
    <property type="match status" value="1"/>
</dbReference>
<dbReference type="HAMAP" id="MF_01212">
    <property type="entry name" value="dGTPase_type2"/>
    <property type="match status" value="1"/>
</dbReference>
<dbReference type="NCBIfam" id="TIGR01353">
    <property type="entry name" value="dGTP_triPase"/>
    <property type="match status" value="1"/>
</dbReference>
<proteinExistence type="inferred from homology"/>
<dbReference type="InterPro" id="IPR006261">
    <property type="entry name" value="dGTPase"/>
</dbReference>
<dbReference type="EMBL" id="JADCSA010000002">
    <property type="protein sequence ID" value="MBE7323714.1"/>
    <property type="molecule type" value="Genomic_DNA"/>
</dbReference>
<dbReference type="InterPro" id="IPR006675">
    <property type="entry name" value="HDIG_dom"/>
</dbReference>
<dbReference type="CDD" id="cd00077">
    <property type="entry name" value="HDc"/>
    <property type="match status" value="1"/>
</dbReference>
<dbReference type="NCBIfam" id="NF002829">
    <property type="entry name" value="PRK03007.1"/>
    <property type="match status" value="1"/>
</dbReference>
<accession>A0ABR9RQ73</accession>
<keyword evidence="5" id="KW-1185">Reference proteome</keyword>
<dbReference type="PANTHER" id="PTHR11373">
    <property type="entry name" value="DEOXYNUCLEOSIDE TRIPHOSPHATE TRIPHOSPHOHYDROLASE"/>
    <property type="match status" value="1"/>
</dbReference>
<gene>
    <name evidence="4" type="ORF">IEQ44_03485</name>
</gene>
<dbReference type="InterPro" id="IPR026875">
    <property type="entry name" value="PHydrolase_assoc_dom"/>
</dbReference>
<dbReference type="RefSeq" id="WP_193637014.1">
    <property type="nucleotide sequence ID" value="NZ_JADCSA010000002.1"/>
</dbReference>
<dbReference type="SMART" id="SM00471">
    <property type="entry name" value="HDc"/>
    <property type="match status" value="1"/>
</dbReference>
<evidence type="ECO:0000256" key="2">
    <source>
        <dbReference type="HAMAP-Rule" id="MF_01212"/>
    </source>
</evidence>
<dbReference type="NCBIfam" id="TIGR00277">
    <property type="entry name" value="HDIG"/>
    <property type="match status" value="1"/>
</dbReference>
<evidence type="ECO:0000256" key="1">
    <source>
        <dbReference type="ARBA" id="ARBA00022801"/>
    </source>
</evidence>
<evidence type="ECO:0000313" key="4">
    <source>
        <dbReference type="EMBL" id="MBE7323714.1"/>
    </source>
</evidence>
<dbReference type="InterPro" id="IPR003607">
    <property type="entry name" value="HD/PDEase_dom"/>
</dbReference>
<dbReference type="PANTHER" id="PTHR11373:SF32">
    <property type="entry name" value="DEOXYGUANOSINETRIPHOSPHATE TRIPHOSPHOHYDROLASE"/>
    <property type="match status" value="1"/>
</dbReference>
<dbReference type="Pfam" id="PF13286">
    <property type="entry name" value="HD_assoc"/>
    <property type="match status" value="1"/>
</dbReference>
<dbReference type="InterPro" id="IPR006674">
    <property type="entry name" value="HD_domain"/>
</dbReference>
<dbReference type="Proteomes" id="UP000756387">
    <property type="component" value="Unassembled WGS sequence"/>
</dbReference>
<dbReference type="InterPro" id="IPR023023">
    <property type="entry name" value="dNTPase_2"/>
</dbReference>
<comment type="caution">
    <text evidence="4">The sequence shown here is derived from an EMBL/GenBank/DDBJ whole genome shotgun (WGS) entry which is preliminary data.</text>
</comment>
<dbReference type="SUPFAM" id="SSF109604">
    <property type="entry name" value="HD-domain/PDEase-like"/>
    <property type="match status" value="1"/>
</dbReference>
<dbReference type="InterPro" id="IPR050135">
    <property type="entry name" value="dGTPase-like"/>
</dbReference>
<name>A0ABR9RQ73_9ACTN</name>